<name>A0ACB6ZK44_THEGA</name>
<sequence length="61" mass="6982">MYEVAVYLNQETSPVAGSRYGWERACGRPGTKLAIDVQYASVSCWQVRRCRVGNRTPFQLR</sequence>
<gene>
    <name evidence="1" type="ORF">BDM02DRAFT_1750570</name>
</gene>
<evidence type="ECO:0000313" key="1">
    <source>
        <dbReference type="EMBL" id="KAF9649781.1"/>
    </source>
</evidence>
<dbReference type="Proteomes" id="UP000886501">
    <property type="component" value="Unassembled WGS sequence"/>
</dbReference>
<proteinExistence type="predicted"/>
<keyword evidence="2" id="KW-1185">Reference proteome</keyword>
<dbReference type="EMBL" id="MU117993">
    <property type="protein sequence ID" value="KAF9649781.1"/>
    <property type="molecule type" value="Genomic_DNA"/>
</dbReference>
<reference evidence="1" key="2">
    <citation type="journal article" date="2020" name="Nat. Commun.">
        <title>Large-scale genome sequencing of mycorrhizal fungi provides insights into the early evolution of symbiotic traits.</title>
        <authorList>
            <person name="Miyauchi S."/>
            <person name="Kiss E."/>
            <person name="Kuo A."/>
            <person name="Drula E."/>
            <person name="Kohler A."/>
            <person name="Sanchez-Garcia M."/>
            <person name="Morin E."/>
            <person name="Andreopoulos B."/>
            <person name="Barry K.W."/>
            <person name="Bonito G."/>
            <person name="Buee M."/>
            <person name="Carver A."/>
            <person name="Chen C."/>
            <person name="Cichocki N."/>
            <person name="Clum A."/>
            <person name="Culley D."/>
            <person name="Crous P.W."/>
            <person name="Fauchery L."/>
            <person name="Girlanda M."/>
            <person name="Hayes R.D."/>
            <person name="Keri Z."/>
            <person name="LaButti K."/>
            <person name="Lipzen A."/>
            <person name="Lombard V."/>
            <person name="Magnuson J."/>
            <person name="Maillard F."/>
            <person name="Murat C."/>
            <person name="Nolan M."/>
            <person name="Ohm R.A."/>
            <person name="Pangilinan J."/>
            <person name="Pereira M.F."/>
            <person name="Perotto S."/>
            <person name="Peter M."/>
            <person name="Pfister S."/>
            <person name="Riley R."/>
            <person name="Sitrit Y."/>
            <person name="Stielow J.B."/>
            <person name="Szollosi G."/>
            <person name="Zifcakova L."/>
            <person name="Stursova M."/>
            <person name="Spatafora J.W."/>
            <person name="Tedersoo L."/>
            <person name="Vaario L.M."/>
            <person name="Yamada A."/>
            <person name="Yan M."/>
            <person name="Wang P."/>
            <person name="Xu J."/>
            <person name="Bruns T."/>
            <person name="Baldrian P."/>
            <person name="Vilgalys R."/>
            <person name="Dunand C."/>
            <person name="Henrissat B."/>
            <person name="Grigoriev I.V."/>
            <person name="Hibbett D."/>
            <person name="Nagy L.G."/>
            <person name="Martin F.M."/>
        </authorList>
    </citation>
    <scope>NUCLEOTIDE SEQUENCE</scope>
    <source>
        <strain evidence="1">P2</strain>
    </source>
</reference>
<protein>
    <submittedName>
        <fullName evidence="1">Uncharacterized protein</fullName>
    </submittedName>
</protein>
<comment type="caution">
    <text evidence="1">The sequence shown here is derived from an EMBL/GenBank/DDBJ whole genome shotgun (WGS) entry which is preliminary data.</text>
</comment>
<accession>A0ACB6ZK44</accession>
<evidence type="ECO:0000313" key="2">
    <source>
        <dbReference type="Proteomes" id="UP000886501"/>
    </source>
</evidence>
<organism evidence="1 2">
    <name type="scientific">Thelephora ganbajun</name>
    <name type="common">Ganba fungus</name>
    <dbReference type="NCBI Taxonomy" id="370292"/>
    <lineage>
        <taxon>Eukaryota</taxon>
        <taxon>Fungi</taxon>
        <taxon>Dikarya</taxon>
        <taxon>Basidiomycota</taxon>
        <taxon>Agaricomycotina</taxon>
        <taxon>Agaricomycetes</taxon>
        <taxon>Thelephorales</taxon>
        <taxon>Thelephoraceae</taxon>
        <taxon>Thelephora</taxon>
    </lineage>
</organism>
<reference evidence="1" key="1">
    <citation type="submission" date="2019-10" db="EMBL/GenBank/DDBJ databases">
        <authorList>
            <consortium name="DOE Joint Genome Institute"/>
            <person name="Kuo A."/>
            <person name="Miyauchi S."/>
            <person name="Kiss E."/>
            <person name="Drula E."/>
            <person name="Kohler A."/>
            <person name="Sanchez-Garcia M."/>
            <person name="Andreopoulos B."/>
            <person name="Barry K.W."/>
            <person name="Bonito G."/>
            <person name="Buee M."/>
            <person name="Carver A."/>
            <person name="Chen C."/>
            <person name="Cichocki N."/>
            <person name="Clum A."/>
            <person name="Culley D."/>
            <person name="Crous P.W."/>
            <person name="Fauchery L."/>
            <person name="Girlanda M."/>
            <person name="Hayes R."/>
            <person name="Keri Z."/>
            <person name="Labutti K."/>
            <person name="Lipzen A."/>
            <person name="Lombard V."/>
            <person name="Magnuson J."/>
            <person name="Maillard F."/>
            <person name="Morin E."/>
            <person name="Murat C."/>
            <person name="Nolan M."/>
            <person name="Ohm R."/>
            <person name="Pangilinan J."/>
            <person name="Pereira M."/>
            <person name="Perotto S."/>
            <person name="Peter M."/>
            <person name="Riley R."/>
            <person name="Sitrit Y."/>
            <person name="Stielow B."/>
            <person name="Szollosi G."/>
            <person name="Zifcakova L."/>
            <person name="Stursova M."/>
            <person name="Spatafora J.W."/>
            <person name="Tedersoo L."/>
            <person name="Vaario L.-M."/>
            <person name="Yamada A."/>
            <person name="Yan M."/>
            <person name="Wang P."/>
            <person name="Xu J."/>
            <person name="Bruns T."/>
            <person name="Baldrian P."/>
            <person name="Vilgalys R."/>
            <person name="Henrissat B."/>
            <person name="Grigoriev I.V."/>
            <person name="Hibbett D."/>
            <person name="Nagy L.G."/>
            <person name="Martin F.M."/>
        </authorList>
    </citation>
    <scope>NUCLEOTIDE SEQUENCE</scope>
    <source>
        <strain evidence="1">P2</strain>
    </source>
</reference>